<dbReference type="Gene3D" id="3.40.50.11440">
    <property type="match status" value="1"/>
</dbReference>
<dbReference type="PANTHER" id="PTHR33171:SF17">
    <property type="entry name" value="LARA-LIKE N-TERMINAL DOMAIN-CONTAINING PROTEIN"/>
    <property type="match status" value="1"/>
</dbReference>
<gene>
    <name evidence="3" type="ORF">CYMTET_29005</name>
</gene>
<evidence type="ECO:0000259" key="2">
    <source>
        <dbReference type="Pfam" id="PF09861"/>
    </source>
</evidence>
<name>A0AAE0FLY5_9CHLO</name>
<dbReference type="Pfam" id="PF09861">
    <property type="entry name" value="Lar_N"/>
    <property type="match status" value="1"/>
</dbReference>
<sequence length="588" mass="67892">MFHSSIGGVGENSISQHSKRKCVRLSLTRNKRPLRTTRRNVKSVAEASESESYKWPPRTFNAKKGEKFVFQYGEGLRIEEVPEGTRIIYPGVRKDETRDVTEWRRMIKHAINNPVGDQEPLREKLKKLKATKSNPKVPLRVTASEESGYRRLFDAFRQLIPYDVAQILFAFDDVSLPLPPMQSPDIRAVIMEVCEEMCMEEGIKPSSLEFVCSIALHRFIRPDEFRHVCGKKLYSKYFPTGRMRNYNAVDEYDSVHFGYTRHGEDVMVCKSMAESDLMIYVNVNYVAMDGGYKSYATGMVHYKSLRHNHDVNTLRNTRSLYDPKNSRMHKSFERIGKMIQQRCDIFHIETVLDDNLFPFYLSWIQLPLPMMDVVKRLLAWVTVLSLKIVPLVVRKWIFWSPITWGPFGLKQVMAGETVAVHERTLEANYKYKVVDVQGQCDILIVAPSCIGPYTKDTYMNPLLVNTYALGYYYNMYVDGTPLLRPGGVMIVVSEMHYEWSSPQHDNYRQLFEEVIAPHGGLDEFEEYQEKFATSEQLNDNYRQGLSPAGVHGFYMYTWAAHGMDMISKVYAAGADRFTWAKDSKMGGI</sequence>
<evidence type="ECO:0000313" key="3">
    <source>
        <dbReference type="EMBL" id="KAK3262122.1"/>
    </source>
</evidence>
<proteinExistence type="predicted"/>
<protein>
    <recommendedName>
        <fullName evidence="2">LarA-like N-terminal domain-containing protein</fullName>
    </recommendedName>
</protein>
<accession>A0AAE0FLY5</accession>
<comment type="caution">
    <text evidence="3">The sequence shown here is derived from an EMBL/GenBank/DDBJ whole genome shotgun (WGS) entry which is preliminary data.</text>
</comment>
<dbReference type="Proteomes" id="UP001190700">
    <property type="component" value="Unassembled WGS sequence"/>
</dbReference>
<organism evidence="3 4">
    <name type="scientific">Cymbomonas tetramitiformis</name>
    <dbReference type="NCBI Taxonomy" id="36881"/>
    <lineage>
        <taxon>Eukaryota</taxon>
        <taxon>Viridiplantae</taxon>
        <taxon>Chlorophyta</taxon>
        <taxon>Pyramimonadophyceae</taxon>
        <taxon>Pyramimonadales</taxon>
        <taxon>Pyramimonadaceae</taxon>
        <taxon>Cymbomonas</taxon>
    </lineage>
</organism>
<dbReference type="InterPro" id="IPR048068">
    <property type="entry name" value="LarA-like"/>
</dbReference>
<feature type="region of interest" description="Disordered" evidence="1">
    <location>
        <begin position="1"/>
        <end position="21"/>
    </location>
</feature>
<dbReference type="GO" id="GO:0050043">
    <property type="term" value="F:lactate racemase activity"/>
    <property type="evidence" value="ECO:0007669"/>
    <property type="project" value="InterPro"/>
</dbReference>
<dbReference type="PANTHER" id="PTHR33171">
    <property type="entry name" value="LAR_N DOMAIN-CONTAINING PROTEIN"/>
    <property type="match status" value="1"/>
</dbReference>
<evidence type="ECO:0000256" key="1">
    <source>
        <dbReference type="SAM" id="MobiDB-lite"/>
    </source>
</evidence>
<reference evidence="3 4" key="1">
    <citation type="journal article" date="2015" name="Genome Biol. Evol.">
        <title>Comparative Genomics of a Bacterivorous Green Alga Reveals Evolutionary Causalities and Consequences of Phago-Mixotrophic Mode of Nutrition.</title>
        <authorList>
            <person name="Burns J.A."/>
            <person name="Paasch A."/>
            <person name="Narechania A."/>
            <person name="Kim E."/>
        </authorList>
    </citation>
    <scope>NUCLEOTIDE SEQUENCE [LARGE SCALE GENOMIC DNA]</scope>
    <source>
        <strain evidence="3 4">PLY_AMNH</strain>
    </source>
</reference>
<feature type="domain" description="LarA-like N-terminal" evidence="2">
    <location>
        <begin position="166"/>
        <end position="316"/>
    </location>
</feature>
<dbReference type="InterPro" id="IPR018657">
    <property type="entry name" value="LarA-like_N"/>
</dbReference>
<dbReference type="EMBL" id="LGRX02016446">
    <property type="protein sequence ID" value="KAK3262122.1"/>
    <property type="molecule type" value="Genomic_DNA"/>
</dbReference>
<evidence type="ECO:0000313" key="4">
    <source>
        <dbReference type="Proteomes" id="UP001190700"/>
    </source>
</evidence>
<keyword evidence="4" id="KW-1185">Reference proteome</keyword>
<dbReference type="AlphaFoldDB" id="A0AAE0FLY5"/>